<evidence type="ECO:0000313" key="9">
    <source>
        <dbReference type="EMBL" id="QDT63353.1"/>
    </source>
</evidence>
<feature type="transmembrane region" description="Helical" evidence="7">
    <location>
        <begin position="464"/>
        <end position="484"/>
    </location>
</feature>
<dbReference type="AlphaFoldDB" id="A0A517T4P5"/>
<dbReference type="InterPro" id="IPR011009">
    <property type="entry name" value="Kinase-like_dom_sf"/>
</dbReference>
<dbReference type="KEGG" id="chya:V22_05740"/>
<gene>
    <name evidence="9" type="primary">prkC_2</name>
    <name evidence="9" type="ORF">V22_05740</name>
</gene>
<feature type="transmembrane region" description="Helical" evidence="7">
    <location>
        <begin position="343"/>
        <end position="359"/>
    </location>
</feature>
<proteinExistence type="predicted"/>
<name>A0A517T4P5_9PLAN</name>
<keyword evidence="7" id="KW-0812">Transmembrane</keyword>
<keyword evidence="10" id="KW-1185">Reference proteome</keyword>
<dbReference type="SUPFAM" id="SSF56112">
    <property type="entry name" value="Protein kinase-like (PK-like)"/>
    <property type="match status" value="1"/>
</dbReference>
<dbReference type="PANTHER" id="PTHR43671:SF13">
    <property type="entry name" value="SERINE_THREONINE-PROTEIN KINASE NEK2"/>
    <property type="match status" value="1"/>
</dbReference>
<dbReference type="GO" id="GO:0005524">
    <property type="term" value="F:ATP binding"/>
    <property type="evidence" value="ECO:0007669"/>
    <property type="project" value="UniProtKB-KW"/>
</dbReference>
<dbReference type="EC" id="2.7.11.1" evidence="1"/>
<feature type="transmembrane region" description="Helical" evidence="7">
    <location>
        <begin position="434"/>
        <end position="458"/>
    </location>
</feature>
<feature type="transmembrane region" description="Helical" evidence="7">
    <location>
        <begin position="582"/>
        <end position="599"/>
    </location>
</feature>
<feature type="transmembrane region" description="Helical" evidence="7">
    <location>
        <begin position="554"/>
        <end position="570"/>
    </location>
</feature>
<keyword evidence="3" id="KW-0547">Nucleotide-binding</keyword>
<dbReference type="InterPro" id="IPR050660">
    <property type="entry name" value="NEK_Ser/Thr_kinase"/>
</dbReference>
<organism evidence="9 10">
    <name type="scientific">Calycomorphotria hydatis</name>
    <dbReference type="NCBI Taxonomy" id="2528027"/>
    <lineage>
        <taxon>Bacteria</taxon>
        <taxon>Pseudomonadati</taxon>
        <taxon>Planctomycetota</taxon>
        <taxon>Planctomycetia</taxon>
        <taxon>Planctomycetales</taxon>
        <taxon>Planctomycetaceae</taxon>
        <taxon>Calycomorphotria</taxon>
    </lineage>
</organism>
<dbReference type="EMBL" id="CP036316">
    <property type="protein sequence ID" value="QDT63353.1"/>
    <property type="molecule type" value="Genomic_DNA"/>
</dbReference>
<evidence type="ECO:0000256" key="6">
    <source>
        <dbReference type="SAM" id="MobiDB-lite"/>
    </source>
</evidence>
<feature type="transmembrane region" description="Helical" evidence="7">
    <location>
        <begin position="318"/>
        <end position="337"/>
    </location>
</feature>
<keyword evidence="7" id="KW-0472">Membrane</keyword>
<evidence type="ECO:0000256" key="1">
    <source>
        <dbReference type="ARBA" id="ARBA00012513"/>
    </source>
</evidence>
<sequence length="642" mass="71318">MTSLVDAVPTGKTMKFTHPPESRPLEGYTIKRAIHRGGFGEVYYALSDGGKEVALKLLHQHTDIELRGARQCLNLSHPNLVTIFDIREDTDGDSWIIMEYVGGKRLADVLEEQRTLSIDETLDWLTGICSGLDYLHNRGLVHRDMKPSNIFREGEVVKIGDVGLSKFISESRRSAHTQSVGTLYYMAPEISHGRYGREVDIYALGIILHEMLTGELPFDGETTGEILMKHLTEKPDLAKVPKQLQPVIAGMLEKDPLKRTATAPEVLRQYHTAIGNSPIGINTTNQRPSDEPVDIPEDSFASPYDVDQYVPTASHTRLINGLWIGAIVVLFACPQLVGIHPRFGWVLGTAVAAGYFAFAPKNPGKKGKCFPKWQSHCNHKTKKHGRRQQREMPAAKRVMPAVAQQPREPKPRSQPVGIVPRWDTPRTISWRQRLADLTGSMVLSSVLTFLIAFVLYALDVTRDENLLTLFSATSILGTWTILGTNKLMEGSANTAFVGRAWPLAFAGLFMGLAAYQMDQNLFCQFPESSFGRFERGIDHIGEVSLISANNQPTAAAYVLYFVALFGLRGWWKLTDAYRGKLLSVWSLILTAAISWVIFVGTSLPIYPAVGMAVILSFLSQVSSAWTPPRERPRITPSNSHLA</sequence>
<dbReference type="Proteomes" id="UP000319976">
    <property type="component" value="Chromosome"/>
</dbReference>
<evidence type="ECO:0000256" key="7">
    <source>
        <dbReference type="SAM" id="Phobius"/>
    </source>
</evidence>
<evidence type="ECO:0000256" key="3">
    <source>
        <dbReference type="ARBA" id="ARBA00022741"/>
    </source>
</evidence>
<dbReference type="InterPro" id="IPR000719">
    <property type="entry name" value="Prot_kinase_dom"/>
</dbReference>
<dbReference type="Gene3D" id="1.10.510.10">
    <property type="entry name" value="Transferase(Phosphotransferase) domain 1"/>
    <property type="match status" value="1"/>
</dbReference>
<dbReference type="PANTHER" id="PTHR43671">
    <property type="entry name" value="SERINE/THREONINE-PROTEIN KINASE NEK"/>
    <property type="match status" value="1"/>
</dbReference>
<feature type="domain" description="Protein kinase" evidence="8">
    <location>
        <begin position="28"/>
        <end position="274"/>
    </location>
</feature>
<evidence type="ECO:0000256" key="5">
    <source>
        <dbReference type="ARBA" id="ARBA00022840"/>
    </source>
</evidence>
<dbReference type="Pfam" id="PF00069">
    <property type="entry name" value="Pkinase"/>
    <property type="match status" value="1"/>
</dbReference>
<keyword evidence="4 9" id="KW-0418">Kinase</keyword>
<dbReference type="GO" id="GO:0004674">
    <property type="term" value="F:protein serine/threonine kinase activity"/>
    <property type="evidence" value="ECO:0007669"/>
    <property type="project" value="UniProtKB-EC"/>
</dbReference>
<dbReference type="SMART" id="SM00220">
    <property type="entry name" value="S_TKc"/>
    <property type="match status" value="1"/>
</dbReference>
<reference evidence="9 10" key="1">
    <citation type="submission" date="2019-02" db="EMBL/GenBank/DDBJ databases">
        <title>Deep-cultivation of Planctomycetes and their phenomic and genomic characterization uncovers novel biology.</title>
        <authorList>
            <person name="Wiegand S."/>
            <person name="Jogler M."/>
            <person name="Boedeker C."/>
            <person name="Pinto D."/>
            <person name="Vollmers J."/>
            <person name="Rivas-Marin E."/>
            <person name="Kohn T."/>
            <person name="Peeters S.H."/>
            <person name="Heuer A."/>
            <person name="Rast P."/>
            <person name="Oberbeckmann S."/>
            <person name="Bunk B."/>
            <person name="Jeske O."/>
            <person name="Meyerdierks A."/>
            <person name="Storesund J.E."/>
            <person name="Kallscheuer N."/>
            <person name="Luecker S."/>
            <person name="Lage O.M."/>
            <person name="Pohl T."/>
            <person name="Merkel B.J."/>
            <person name="Hornburger P."/>
            <person name="Mueller R.-W."/>
            <person name="Bruemmer F."/>
            <person name="Labrenz M."/>
            <person name="Spormann A.M."/>
            <person name="Op den Camp H."/>
            <person name="Overmann J."/>
            <person name="Amann R."/>
            <person name="Jetten M.S.M."/>
            <person name="Mascher T."/>
            <person name="Medema M.H."/>
            <person name="Devos D.P."/>
            <person name="Kaster A.-K."/>
            <person name="Ovreas L."/>
            <person name="Rohde M."/>
            <person name="Galperin M.Y."/>
            <person name="Jogler C."/>
        </authorList>
    </citation>
    <scope>NUCLEOTIDE SEQUENCE [LARGE SCALE GENOMIC DNA]</scope>
    <source>
        <strain evidence="9 10">V22</strain>
    </source>
</reference>
<protein>
    <recommendedName>
        <fullName evidence="1">non-specific serine/threonine protein kinase</fullName>
        <ecNumber evidence="1">2.7.11.1</ecNumber>
    </recommendedName>
</protein>
<feature type="region of interest" description="Disordered" evidence="6">
    <location>
        <begin position="378"/>
        <end position="418"/>
    </location>
</feature>
<keyword evidence="5" id="KW-0067">ATP-binding</keyword>
<feature type="transmembrane region" description="Helical" evidence="7">
    <location>
        <begin position="496"/>
        <end position="515"/>
    </location>
</feature>
<dbReference type="PROSITE" id="PS50011">
    <property type="entry name" value="PROTEIN_KINASE_DOM"/>
    <property type="match status" value="1"/>
</dbReference>
<feature type="compositionally biased region" description="Basic residues" evidence="6">
    <location>
        <begin position="378"/>
        <end position="387"/>
    </location>
</feature>
<evidence type="ECO:0000256" key="2">
    <source>
        <dbReference type="ARBA" id="ARBA00022679"/>
    </source>
</evidence>
<keyword evidence="7" id="KW-1133">Transmembrane helix</keyword>
<keyword evidence="2 9" id="KW-0808">Transferase</keyword>
<dbReference type="CDD" id="cd14014">
    <property type="entry name" value="STKc_PknB_like"/>
    <property type="match status" value="1"/>
</dbReference>
<dbReference type="Gene3D" id="3.30.200.20">
    <property type="entry name" value="Phosphorylase Kinase, domain 1"/>
    <property type="match status" value="1"/>
</dbReference>
<accession>A0A517T4P5</accession>
<evidence type="ECO:0000313" key="10">
    <source>
        <dbReference type="Proteomes" id="UP000319976"/>
    </source>
</evidence>
<evidence type="ECO:0000256" key="4">
    <source>
        <dbReference type="ARBA" id="ARBA00022777"/>
    </source>
</evidence>
<feature type="region of interest" description="Disordered" evidence="6">
    <location>
        <begin position="1"/>
        <end position="21"/>
    </location>
</feature>
<evidence type="ECO:0000259" key="8">
    <source>
        <dbReference type="PROSITE" id="PS50011"/>
    </source>
</evidence>